<dbReference type="RefSeq" id="WP_110169917.1">
    <property type="nucleotide sequence ID" value="NZ_CP015136.1"/>
</dbReference>
<dbReference type="OrthoDB" id="9146719at2"/>
<dbReference type="Pfam" id="PF11854">
    <property type="entry name" value="MtrB_PioB"/>
    <property type="match status" value="1"/>
</dbReference>
<dbReference type="STRING" id="1855912.LuPra_01235"/>
<keyword evidence="2" id="KW-0732">Signal</keyword>
<organism evidence="3 4">
    <name type="scientific">Luteitalea pratensis</name>
    <dbReference type="NCBI Taxonomy" id="1855912"/>
    <lineage>
        <taxon>Bacteria</taxon>
        <taxon>Pseudomonadati</taxon>
        <taxon>Acidobacteriota</taxon>
        <taxon>Vicinamibacteria</taxon>
        <taxon>Vicinamibacterales</taxon>
        <taxon>Vicinamibacteraceae</taxon>
        <taxon>Luteitalea</taxon>
    </lineage>
</organism>
<accession>A0A143PHL6</accession>
<evidence type="ECO:0000313" key="4">
    <source>
        <dbReference type="Proteomes" id="UP000076079"/>
    </source>
</evidence>
<protein>
    <submittedName>
        <fullName evidence="3">Decaheme-associated outer membrane protein, MtrB/PioB family</fullName>
    </submittedName>
</protein>
<reference evidence="4" key="2">
    <citation type="submission" date="2016-04" db="EMBL/GenBank/DDBJ databases">
        <title>First Complete Genome Sequence of a Subdivision 6 Acidobacterium.</title>
        <authorList>
            <person name="Huang S."/>
            <person name="Vieira S."/>
            <person name="Bunk B."/>
            <person name="Riedel T."/>
            <person name="Sproeer C."/>
            <person name="Overmann J."/>
        </authorList>
    </citation>
    <scope>NUCLEOTIDE SEQUENCE [LARGE SCALE GENOMIC DNA]</scope>
    <source>
        <strain evidence="4">DSM 100886 HEG_-6_39</strain>
    </source>
</reference>
<feature type="compositionally biased region" description="Pro residues" evidence="1">
    <location>
        <begin position="28"/>
        <end position="40"/>
    </location>
</feature>
<dbReference type="InterPro" id="IPR020016">
    <property type="entry name" value="Decahaem-assoc_OM_MtrB/PioB"/>
</dbReference>
<dbReference type="EMBL" id="CP015136">
    <property type="protein sequence ID" value="AMY08047.1"/>
    <property type="molecule type" value="Genomic_DNA"/>
</dbReference>
<proteinExistence type="predicted"/>
<sequence precursor="true">MTTRTLAVGLFGVLLSATPLLAQTPATPAAPAPAQPPAAPAKPAVPAAAADEPTGAPLDVNLRSVDFGVRITDVSGDEARYNRYHDKRTGPVVEGFRYTSENQDRLWRAEADNVGYRDQRYSAEYEQFGGFKGWFEYNQIPYEQDYSTRTPYTVVNDTTVTVDDALQSSIQNGTATLNPAVDAYAMPFELRSKRDITRIGGQFQAGKNVDLNLAFTSTGREGYQPLGISLGFASNYEAPAPIQTRNNELAANAEWSNGKALVRAGYDGSFFDSSAESLAWDNPLRITDTPTLTGTGRMARWPSSTMHTISATGSVALPARSRLTGYVGQSMLASDVDILPWTINTAIAQPPLPRTSVDGDIDVTTVMFRFNTRPLKSLWLSAAYRSYDLNNKTPEFQYNQKVNYDTSLVSLPDGESSHPYSFNRSTVELDSSFTPFRNGAFKLGFVREEIDRTHRIYDTTEENSWRLAYDWTSNPFVTVRAGYLRQERRGKGFHPEILEHYGEQPGLRHADLSDRDRDVAQFVVTFLPTTDLSVNVNAAVGNDERPDVEFGLRSQDWDSFGFGVDYSPTDKYNMGASYLYETFGSFEASRTANPPPDATFTDARRNWDDTIDEKVHTFNLYFEVPKIGDKLDLGVTYDYTKSDNTYTYGVPADSTLTPPVNLPDAFTKWTQARVNSAYWLRRNLSLGLTYIYDQFEVNDWALGSQTLDRLAHSNTFLLMNYGWDPYTAHTVVLKATYLW</sequence>
<feature type="region of interest" description="Disordered" evidence="1">
    <location>
        <begin position="26"/>
        <end position="56"/>
    </location>
</feature>
<name>A0A143PHL6_LUTPR</name>
<feature type="compositionally biased region" description="Low complexity" evidence="1">
    <location>
        <begin position="41"/>
        <end position="56"/>
    </location>
</feature>
<dbReference type="SUPFAM" id="SSF56935">
    <property type="entry name" value="Porins"/>
    <property type="match status" value="1"/>
</dbReference>
<dbReference type="Proteomes" id="UP000076079">
    <property type="component" value="Chromosome"/>
</dbReference>
<dbReference type="AlphaFoldDB" id="A0A143PHL6"/>
<feature type="signal peptide" evidence="2">
    <location>
        <begin position="1"/>
        <end position="22"/>
    </location>
</feature>
<keyword evidence="4" id="KW-1185">Reference proteome</keyword>
<gene>
    <name evidence="3" type="ORF">LuPra_01235</name>
</gene>
<reference evidence="3 4" key="1">
    <citation type="journal article" date="2016" name="Genome Announc.">
        <title>First Complete Genome Sequence of a Subdivision 6 Acidobacterium Strain.</title>
        <authorList>
            <person name="Huang S."/>
            <person name="Vieira S."/>
            <person name="Bunk B."/>
            <person name="Riedel T."/>
            <person name="Sproer C."/>
            <person name="Overmann J."/>
        </authorList>
    </citation>
    <scope>NUCLEOTIDE SEQUENCE [LARGE SCALE GENOMIC DNA]</scope>
    <source>
        <strain evidence="4">DSM 100886 HEG_-6_39</strain>
    </source>
</reference>
<evidence type="ECO:0000256" key="1">
    <source>
        <dbReference type="SAM" id="MobiDB-lite"/>
    </source>
</evidence>
<dbReference type="KEGG" id="abac:LuPra_01235"/>
<evidence type="ECO:0000256" key="2">
    <source>
        <dbReference type="SAM" id="SignalP"/>
    </source>
</evidence>
<feature type="chain" id="PRO_5007511353" evidence="2">
    <location>
        <begin position="23"/>
        <end position="739"/>
    </location>
</feature>
<evidence type="ECO:0000313" key="3">
    <source>
        <dbReference type="EMBL" id="AMY08047.1"/>
    </source>
</evidence>